<dbReference type="Gene3D" id="2.60.120.200">
    <property type="match status" value="5"/>
</dbReference>
<dbReference type="Pfam" id="PF02210">
    <property type="entry name" value="Laminin_G_2"/>
    <property type="match status" value="5"/>
</dbReference>
<dbReference type="Proteomes" id="UP000593567">
    <property type="component" value="Unassembled WGS sequence"/>
</dbReference>
<evidence type="ECO:0000256" key="6">
    <source>
        <dbReference type="SAM" id="SignalP"/>
    </source>
</evidence>
<dbReference type="PROSITE" id="PS50025">
    <property type="entry name" value="LAM_G_DOMAIN"/>
    <property type="match status" value="5"/>
</dbReference>
<dbReference type="InterPro" id="IPR050372">
    <property type="entry name" value="Neurexin-related_CASP"/>
</dbReference>
<evidence type="ECO:0000313" key="10">
    <source>
        <dbReference type="Proteomes" id="UP000593567"/>
    </source>
</evidence>
<feature type="domain" description="Laminin G" evidence="7">
    <location>
        <begin position="424"/>
        <end position="618"/>
    </location>
</feature>
<keyword evidence="2" id="KW-0245">EGF-like domain</keyword>
<dbReference type="InterPro" id="IPR013320">
    <property type="entry name" value="ConA-like_dom_sf"/>
</dbReference>
<feature type="domain" description="EGF-like" evidence="8">
    <location>
        <begin position="804"/>
        <end position="842"/>
    </location>
</feature>
<feature type="domain" description="Laminin G" evidence="7">
    <location>
        <begin position="25"/>
        <end position="212"/>
    </location>
</feature>
<feature type="signal peptide" evidence="6">
    <location>
        <begin position="1"/>
        <end position="19"/>
    </location>
</feature>
<feature type="domain" description="Laminin G" evidence="7">
    <location>
        <begin position="219"/>
        <end position="402"/>
    </location>
</feature>
<keyword evidence="10" id="KW-1185">Reference proteome</keyword>
<reference evidence="9" key="1">
    <citation type="submission" date="2020-06" db="EMBL/GenBank/DDBJ databases">
        <title>Draft genome of Bugula neritina, a colonial animal packing powerful symbionts and potential medicines.</title>
        <authorList>
            <person name="Rayko M."/>
        </authorList>
    </citation>
    <scope>NUCLEOTIDE SEQUENCE [LARGE SCALE GENOMIC DNA]</scope>
    <source>
        <strain evidence="9">Kwan_BN1</strain>
    </source>
</reference>
<feature type="chain" id="PRO_5029758444" evidence="6">
    <location>
        <begin position="20"/>
        <end position="1225"/>
    </location>
</feature>
<dbReference type="GO" id="GO:0016020">
    <property type="term" value="C:membrane"/>
    <property type="evidence" value="ECO:0007669"/>
    <property type="project" value="UniProtKB-SubCell"/>
</dbReference>
<dbReference type="PANTHER" id="PTHR15036:SF89">
    <property type="entry name" value="NEUREXIN 1, ISOFORM F"/>
    <property type="match status" value="1"/>
</dbReference>
<keyword evidence="5" id="KW-0472">Membrane</keyword>
<keyword evidence="1 3" id="KW-1015">Disulfide bond</keyword>
<feature type="domain" description="Laminin G" evidence="7">
    <location>
        <begin position="851"/>
        <end position="1059"/>
    </location>
</feature>
<dbReference type="SMART" id="SM00282">
    <property type="entry name" value="LamG"/>
    <property type="match status" value="5"/>
</dbReference>
<evidence type="ECO:0000259" key="8">
    <source>
        <dbReference type="PROSITE" id="PS50026"/>
    </source>
</evidence>
<keyword evidence="5" id="KW-1133">Transmembrane helix</keyword>
<feature type="domain" description="Laminin G" evidence="7">
    <location>
        <begin position="618"/>
        <end position="799"/>
    </location>
</feature>
<evidence type="ECO:0000259" key="7">
    <source>
        <dbReference type="PROSITE" id="PS50025"/>
    </source>
</evidence>
<dbReference type="CDD" id="cd00110">
    <property type="entry name" value="LamG"/>
    <property type="match status" value="5"/>
</dbReference>
<keyword evidence="6" id="KW-0732">Signal</keyword>
<feature type="region of interest" description="Disordered" evidence="4">
    <location>
        <begin position="1203"/>
        <end position="1225"/>
    </location>
</feature>
<dbReference type="PANTHER" id="PTHR15036">
    <property type="entry name" value="PIKACHURIN-LIKE PROTEIN"/>
    <property type="match status" value="1"/>
</dbReference>
<comment type="caution">
    <text evidence="2">Lacks conserved residue(s) required for the propagation of feature annotation.</text>
</comment>
<accession>A0A7J7IWA6</accession>
<comment type="caution">
    <text evidence="9">The sequence shown here is derived from an EMBL/GenBank/DDBJ whole genome shotgun (WGS) entry which is preliminary data.</text>
</comment>
<name>A0A7J7IWA6_BUGNE</name>
<evidence type="ECO:0000256" key="2">
    <source>
        <dbReference type="PROSITE-ProRule" id="PRU00076"/>
    </source>
</evidence>
<dbReference type="AlphaFoldDB" id="A0A7J7IWA6"/>
<sequence length="1225" mass="134274">MRIFSTLWLFFSVTDLVSAVAEDTTATFSGSEFIYYNFTEEQALSYTKEIIQLQFKTVIGDGLLFYTGDGTNYINIGLANGALYISTYMGVGWEPAVSYPAGMNFLLDDNTWHTVEVTRKVEKMVADVDSGKHVANWSLTAGYSQFANRILYLAGNLDVRELGGAKATQNYHGCLRNVIFSADDAIILDLLSMAHRNNPLLKQQGTILFNKCEDVTVIPPAAILRSSDYITLPSFLDTSNAYISLTFMTETRDGLLLYSYGLDGDTFAVELLDGYIYMILQQSNVYERRKLSSTRVNNGFSHTATISFRFWGAAITAKLYERLDGLPKTITIGNRVKALRLQGPIYLAGLNHTLGGYVNPHVYTASLNKGFVGCLNNVKIDGVLQDLQDIAKEQMVAVGNQCASPTFDNSLACSSLPCSNTSDSVIARFSGSQYLLGKPIKTTVTLAEEIHISFRTRFAFGSLLLTKSSNRMDSVHVFLYNTNLYIKYNTSDFKEEMNVGKRMNDNSWHTVKVVRICNGIKVVVDGKTVVGGAMIAGGQEITADSKELYLSISSIWLGTSVLISNRTHPVFPVLEDTQTLPGFIGHIHTFMLNGVDYLQRAKAKLDGAKFKDIELQLTGQFINSELSPLNMVTTDDIPMKIQMSGKNQFNGFSLMFKTNSDSGLMLYGETATEYINLELVKSVLKLQFGSKDQPNQPDIGMKNMNDKMWHSVSLAFLNDNVVEVKVDNVTYMEYDIMHSKDFVLDKMYIGGIDYGYGNLPNKAISVFGFTGCLGSLELNGFRPNLLEYIPLYPGLHAGCSVKTEKINCSNLMCDNGGVCVETDISDATCQCDMTTYTGATCSQDGVSYTFGDSTSGKTGGMVTYKYSTPIDSHDDSLAFRFHTTQEEASVLKVTSASSNVEMLELDIRQGRIFIRYNLGANTLKVGSAHIVINDGNEHIVKFWRNGPASALQIDEIKVETALNSEAKLKVLNGMSKIQVGGYKTGNPFIGTITGLVFNGVHVFSLAALGSNQTTLKGDIWSSKQPGVRPVTEVTVSKSEAQSGAVDELYTTSGSGSELCSECSEDADRALAYTDDFVIIKSSNSDQNTESWQKPDLTKSSHIVTSLPSNSNAKYFNATHGKLQPPLLPEKTTTNFDSSFDLIKNIPLVAGISGAALLTLIIVAIIACRLTRKPSSEAKNLSKHLPNQNGVVVSMSPTTDVNNLNKSSTCTFSNGPPSSNPKEWYV</sequence>
<keyword evidence="5" id="KW-0812">Transmembrane</keyword>
<protein>
    <submittedName>
        <fullName evidence="9">NRXN2</fullName>
    </submittedName>
</protein>
<dbReference type="InterPro" id="IPR001791">
    <property type="entry name" value="Laminin_G"/>
</dbReference>
<evidence type="ECO:0000313" key="9">
    <source>
        <dbReference type="EMBL" id="KAF6018120.1"/>
    </source>
</evidence>
<dbReference type="EMBL" id="VXIV02003337">
    <property type="protein sequence ID" value="KAF6018120.1"/>
    <property type="molecule type" value="Genomic_DNA"/>
</dbReference>
<gene>
    <name evidence="9" type="ORF">EB796_023588</name>
</gene>
<dbReference type="PROSITE" id="PS50026">
    <property type="entry name" value="EGF_3"/>
    <property type="match status" value="1"/>
</dbReference>
<feature type="transmembrane region" description="Helical" evidence="5">
    <location>
        <begin position="1147"/>
        <end position="1169"/>
    </location>
</feature>
<proteinExistence type="predicted"/>
<dbReference type="Gene3D" id="2.10.25.10">
    <property type="entry name" value="Laminin"/>
    <property type="match status" value="1"/>
</dbReference>
<feature type="disulfide bond" evidence="3">
    <location>
        <begin position="772"/>
        <end position="799"/>
    </location>
</feature>
<organism evidence="9 10">
    <name type="scientific">Bugula neritina</name>
    <name type="common">Brown bryozoan</name>
    <name type="synonym">Sertularia neritina</name>
    <dbReference type="NCBI Taxonomy" id="10212"/>
    <lineage>
        <taxon>Eukaryota</taxon>
        <taxon>Metazoa</taxon>
        <taxon>Spiralia</taxon>
        <taxon>Lophotrochozoa</taxon>
        <taxon>Bryozoa</taxon>
        <taxon>Gymnolaemata</taxon>
        <taxon>Cheilostomatida</taxon>
        <taxon>Flustrina</taxon>
        <taxon>Buguloidea</taxon>
        <taxon>Bugulidae</taxon>
        <taxon>Bugula</taxon>
    </lineage>
</organism>
<dbReference type="SUPFAM" id="SSF49899">
    <property type="entry name" value="Concanavalin A-like lectins/glucanases"/>
    <property type="match status" value="5"/>
</dbReference>
<evidence type="ECO:0000256" key="3">
    <source>
        <dbReference type="PROSITE-ProRule" id="PRU00122"/>
    </source>
</evidence>
<evidence type="ECO:0000256" key="4">
    <source>
        <dbReference type="SAM" id="MobiDB-lite"/>
    </source>
</evidence>
<evidence type="ECO:0000256" key="5">
    <source>
        <dbReference type="SAM" id="Phobius"/>
    </source>
</evidence>
<evidence type="ECO:0000256" key="1">
    <source>
        <dbReference type="ARBA" id="ARBA00023157"/>
    </source>
</evidence>
<dbReference type="OrthoDB" id="6275838at2759"/>
<dbReference type="InterPro" id="IPR000742">
    <property type="entry name" value="EGF"/>
</dbReference>